<gene>
    <name evidence="1" type="ORF">AAFP95_08585</name>
</gene>
<accession>A0AAU6WTJ2</accession>
<evidence type="ECO:0008006" key="3">
    <source>
        <dbReference type="Google" id="ProtNLM"/>
    </source>
</evidence>
<dbReference type="AlphaFoldDB" id="A0AAU6WTJ2"/>
<proteinExistence type="predicted"/>
<dbReference type="EMBL" id="CP154834">
    <property type="protein sequence ID" value="XAO75884.1"/>
    <property type="molecule type" value="Genomic_DNA"/>
</dbReference>
<keyword evidence="2" id="KW-1185">Reference proteome</keyword>
<protein>
    <recommendedName>
        <fullName evidence="3">Lipoprotein</fullName>
    </recommendedName>
</protein>
<dbReference type="PROSITE" id="PS51257">
    <property type="entry name" value="PROKAR_LIPOPROTEIN"/>
    <property type="match status" value="1"/>
</dbReference>
<evidence type="ECO:0000313" key="2">
    <source>
        <dbReference type="Proteomes" id="UP001463665"/>
    </source>
</evidence>
<evidence type="ECO:0000313" key="1">
    <source>
        <dbReference type="EMBL" id="XAO75884.1"/>
    </source>
</evidence>
<reference evidence="1 2" key="1">
    <citation type="submission" date="2024-04" db="EMBL/GenBank/DDBJ databases">
        <title>Genome sequencing and assembly of rice foliar adapted Chryseobacterium endophyticum OsEnb-ALM-A6.</title>
        <authorList>
            <person name="Kumar S."/>
            <person name="Javed M."/>
            <person name="Chouhan V."/>
            <person name="Charishma K."/>
            <person name="Patel A."/>
            <person name="Kumar M."/>
            <person name="Sahu K.P."/>
            <person name="Kumar A."/>
        </authorList>
    </citation>
    <scope>NUCLEOTIDE SEQUENCE [LARGE SCALE GENOMIC DNA]</scope>
    <source>
        <strain evidence="1 2">OsEnb-ALM-A6</strain>
    </source>
</reference>
<organism evidence="1 2">
    <name type="scientific">Chryseobacterium endophyticum</name>
    <dbReference type="NCBI Taxonomy" id="1854762"/>
    <lineage>
        <taxon>Bacteria</taxon>
        <taxon>Pseudomonadati</taxon>
        <taxon>Bacteroidota</taxon>
        <taxon>Flavobacteriia</taxon>
        <taxon>Flavobacteriales</taxon>
        <taxon>Weeksellaceae</taxon>
        <taxon>Chryseobacterium group</taxon>
        <taxon>Chryseobacterium</taxon>
    </lineage>
</organism>
<name>A0AAU6WTJ2_9FLAO</name>
<dbReference type="RefSeq" id="WP_294197556.1">
    <property type="nucleotide sequence ID" value="NZ_CP154834.1"/>
</dbReference>
<sequence>MKKYIIGCLLTIIGCFNMPLKSMSQNNDRRIMVDKKEIAGAYGSFVLSCGSGCAMTYTAEKVQRSLPRITVTFKVKMYVDEQLSDTYYETYIFSYDPDGRITNIHLKGKSEDVLQNGLPATQKSFRDFADELMKKNKSIGNRK</sequence>
<dbReference type="Proteomes" id="UP001463665">
    <property type="component" value="Chromosome"/>
</dbReference>